<evidence type="ECO:0000313" key="2">
    <source>
        <dbReference type="EMBL" id="JAT41894.1"/>
    </source>
</evidence>
<organism evidence="2">
    <name type="scientific">Anthurium amnicola</name>
    <dbReference type="NCBI Taxonomy" id="1678845"/>
    <lineage>
        <taxon>Eukaryota</taxon>
        <taxon>Viridiplantae</taxon>
        <taxon>Streptophyta</taxon>
        <taxon>Embryophyta</taxon>
        <taxon>Tracheophyta</taxon>
        <taxon>Spermatophyta</taxon>
        <taxon>Magnoliopsida</taxon>
        <taxon>Liliopsida</taxon>
        <taxon>Araceae</taxon>
        <taxon>Pothoideae</taxon>
        <taxon>Potheae</taxon>
        <taxon>Anthurium</taxon>
    </lineage>
</organism>
<proteinExistence type="predicted"/>
<feature type="compositionally biased region" description="Gly residues" evidence="1">
    <location>
        <begin position="1"/>
        <end position="10"/>
    </location>
</feature>
<evidence type="ECO:0000256" key="1">
    <source>
        <dbReference type="SAM" id="MobiDB-lite"/>
    </source>
</evidence>
<name>A0A1D1XHK9_9ARAE</name>
<feature type="non-terminal residue" evidence="2">
    <location>
        <position position="1"/>
    </location>
</feature>
<feature type="compositionally biased region" description="Polar residues" evidence="1">
    <location>
        <begin position="20"/>
        <end position="42"/>
    </location>
</feature>
<dbReference type="EMBL" id="GDJX01026042">
    <property type="protein sequence ID" value="JAT41894.1"/>
    <property type="molecule type" value="Transcribed_RNA"/>
</dbReference>
<sequence length="151" mass="15435">GGGGGGGSGYRGYYPPSYPHQQETPGYPHNQQTPRYPHTQQMPALGDNPYPPPPAAEPRRHGTPPPPPPPSNTGFIPSFFPGIGRLPENYINLPNAGRTAQSSGGPGFGGGVAEGALAAGAVIFGDDFMSGSDYPSGFAGGSLTLSTDPPF</sequence>
<accession>A0A1D1XHK9</accession>
<gene>
    <name evidence="2" type="ORF">g.36782</name>
</gene>
<feature type="region of interest" description="Disordered" evidence="1">
    <location>
        <begin position="1"/>
        <end position="79"/>
    </location>
</feature>
<protein>
    <submittedName>
        <fullName evidence="2">Uncharacterized protein</fullName>
    </submittedName>
</protein>
<reference evidence="2" key="1">
    <citation type="submission" date="2015-07" db="EMBL/GenBank/DDBJ databases">
        <title>Transcriptome Assembly of Anthurium amnicola.</title>
        <authorList>
            <person name="Suzuki J."/>
        </authorList>
    </citation>
    <scope>NUCLEOTIDE SEQUENCE</scope>
</reference>
<dbReference type="AlphaFoldDB" id="A0A1D1XHK9"/>